<sequence>MVTDPYVLLLDEPTSGLGATDTLVVTTALNSLTRTKRAVVAVVHQPRFQVFMLFHDLLLLYPGGRTVYFGPTHLAIVHFESIGFSPAHGVNPADFFLDVISGIVPKTGDESFHPSKLSLIWDKKVHMATDHGRDSYGSRLIRALSNISAAKTPRPGSSGDRGSCSSRSSLTPHGPALRLSSAHSPVGQRGATNRSSVLNWDSSQGDAMSRASSNAESARQLSRLLTSSTANPLLREVIQRLSTWFESADTSGDGTVQMEELEQVFLAMGIAETKQELKQKFEWMDVNGDRSVDHSEFLEAMMAQLKVMIKANAPTKDPSLAGEPEDQGSDSDEEMEEDEIYEQYPRRRRQDSLRRQQNVLPVRPMKHIWQQFKVLLLRALRQKLRSFEKMLLNSLTLVVCGMLVGRLLGPDHQPFVPTDTKLPFTMTMVLTVVGTLSAVTSLEVFGRDKVMFLRENSGGVSVTAYYTSKALLDMLDNLWQPFFFLGMCYILIVPRQSLVDMSLSLMFCSYAASGLGILVSICVSKESMTSMALLTGLVVGIFMNGMIAVTFNDVKANSSYGWVWSLSYSRWAGELLLVAELEAAYEDQYQLLLIEETIMEYGFFPPLETQSSWRESHVTVEEQQAAWATYFDDYTRTAYLWLMGIGLLQRLVALIVLAALPSIKSAIFVLNVSLQQFIYVVDISAPSRRLTRFRESILSFLSNDTSKADSTENSKNGIVDDDRLAAVRIEEDRPNVSDISLSTLQQQNSPDISPRSCHETPSSPDDKKDSASRHLQLKDIDISCM</sequence>
<feature type="compositionally biased region" description="Basic and acidic residues" evidence="7">
    <location>
        <begin position="764"/>
        <end position="774"/>
    </location>
</feature>
<feature type="transmembrane region" description="Helical" evidence="8">
    <location>
        <begin position="503"/>
        <end position="524"/>
    </location>
</feature>
<comment type="caution">
    <text evidence="10">The sequence shown here is derived from an EMBL/GenBank/DDBJ whole genome shotgun (WGS) entry which is preliminary data.</text>
</comment>
<dbReference type="EMBL" id="LGRX02035148">
    <property type="protein sequence ID" value="KAK3236164.1"/>
    <property type="molecule type" value="Genomic_DNA"/>
</dbReference>
<feature type="domain" description="EF-hand" evidence="9">
    <location>
        <begin position="272"/>
        <end position="307"/>
    </location>
</feature>
<feature type="domain" description="EF-hand" evidence="9">
    <location>
        <begin position="236"/>
        <end position="271"/>
    </location>
</feature>
<dbReference type="InterPro" id="IPR050352">
    <property type="entry name" value="ABCG_transporters"/>
</dbReference>
<dbReference type="InterPro" id="IPR043926">
    <property type="entry name" value="ABCG_dom"/>
</dbReference>
<comment type="subcellular location">
    <subcellularLocation>
        <location evidence="1">Membrane</location>
        <topology evidence="1">Multi-pass membrane protein</topology>
    </subcellularLocation>
</comment>
<feature type="compositionally biased region" description="Acidic residues" evidence="7">
    <location>
        <begin position="323"/>
        <end position="341"/>
    </location>
</feature>
<dbReference type="GO" id="GO:0005509">
    <property type="term" value="F:calcium ion binding"/>
    <property type="evidence" value="ECO:0007669"/>
    <property type="project" value="InterPro"/>
</dbReference>
<protein>
    <recommendedName>
        <fullName evidence="9">EF-hand domain-containing protein</fullName>
    </recommendedName>
</protein>
<keyword evidence="3 8" id="KW-0812">Transmembrane</keyword>
<dbReference type="InterPro" id="IPR011992">
    <property type="entry name" value="EF-hand-dom_pair"/>
</dbReference>
<evidence type="ECO:0000256" key="3">
    <source>
        <dbReference type="ARBA" id="ARBA00022692"/>
    </source>
</evidence>
<feature type="transmembrane region" description="Helical" evidence="8">
    <location>
        <begin position="390"/>
        <end position="409"/>
    </location>
</feature>
<evidence type="ECO:0000313" key="10">
    <source>
        <dbReference type="EMBL" id="KAK3236164.1"/>
    </source>
</evidence>
<dbReference type="Pfam" id="PF19055">
    <property type="entry name" value="ABC2_membrane_7"/>
    <property type="match status" value="2"/>
</dbReference>
<dbReference type="SUPFAM" id="SSF52540">
    <property type="entry name" value="P-loop containing nucleoside triphosphate hydrolases"/>
    <property type="match status" value="1"/>
</dbReference>
<dbReference type="Gene3D" id="3.40.50.300">
    <property type="entry name" value="P-loop containing nucleotide triphosphate hydrolases"/>
    <property type="match status" value="1"/>
</dbReference>
<dbReference type="CDD" id="cd00051">
    <property type="entry name" value="EFh"/>
    <property type="match status" value="1"/>
</dbReference>
<dbReference type="Gene3D" id="1.10.238.10">
    <property type="entry name" value="EF-hand"/>
    <property type="match status" value="1"/>
</dbReference>
<evidence type="ECO:0000256" key="7">
    <source>
        <dbReference type="SAM" id="MobiDB-lite"/>
    </source>
</evidence>
<keyword evidence="2" id="KW-0813">Transport</keyword>
<reference evidence="10 11" key="1">
    <citation type="journal article" date="2015" name="Genome Biol. Evol.">
        <title>Comparative Genomics of a Bacterivorous Green Alga Reveals Evolutionary Causalities and Consequences of Phago-Mixotrophic Mode of Nutrition.</title>
        <authorList>
            <person name="Burns J.A."/>
            <person name="Paasch A."/>
            <person name="Narechania A."/>
            <person name="Kim E."/>
        </authorList>
    </citation>
    <scope>NUCLEOTIDE SEQUENCE [LARGE SCALE GENOMIC DNA]</scope>
    <source>
        <strain evidence="10 11">PLY_AMNH</strain>
    </source>
</reference>
<keyword evidence="11" id="KW-1185">Reference proteome</keyword>
<dbReference type="InterPro" id="IPR018247">
    <property type="entry name" value="EF_Hand_1_Ca_BS"/>
</dbReference>
<dbReference type="GO" id="GO:0016020">
    <property type="term" value="C:membrane"/>
    <property type="evidence" value="ECO:0007669"/>
    <property type="project" value="UniProtKB-SubCell"/>
</dbReference>
<feature type="transmembrane region" description="Helical" evidence="8">
    <location>
        <begin position="638"/>
        <end position="660"/>
    </location>
</feature>
<feature type="compositionally biased region" description="Polar residues" evidence="7">
    <location>
        <begin position="190"/>
        <end position="214"/>
    </location>
</feature>
<keyword evidence="4" id="KW-0106">Calcium</keyword>
<dbReference type="PANTHER" id="PTHR48041:SF91">
    <property type="entry name" value="ABC TRANSPORTER G FAMILY MEMBER 28"/>
    <property type="match status" value="1"/>
</dbReference>
<proteinExistence type="predicted"/>
<organism evidence="10 11">
    <name type="scientific">Cymbomonas tetramitiformis</name>
    <dbReference type="NCBI Taxonomy" id="36881"/>
    <lineage>
        <taxon>Eukaryota</taxon>
        <taxon>Viridiplantae</taxon>
        <taxon>Chlorophyta</taxon>
        <taxon>Pyramimonadophyceae</taxon>
        <taxon>Pyramimonadales</taxon>
        <taxon>Pyramimonadaceae</taxon>
        <taxon>Cymbomonas</taxon>
    </lineage>
</organism>
<dbReference type="PANTHER" id="PTHR48041">
    <property type="entry name" value="ABC TRANSPORTER G FAMILY MEMBER 28"/>
    <property type="match status" value="1"/>
</dbReference>
<dbReference type="AlphaFoldDB" id="A0AAE0BI91"/>
<feature type="region of interest" description="Disordered" evidence="7">
    <location>
        <begin position="740"/>
        <end position="774"/>
    </location>
</feature>
<dbReference type="SUPFAM" id="SSF47473">
    <property type="entry name" value="EF-hand"/>
    <property type="match status" value="1"/>
</dbReference>
<evidence type="ECO:0000256" key="8">
    <source>
        <dbReference type="SAM" id="Phobius"/>
    </source>
</evidence>
<evidence type="ECO:0000256" key="5">
    <source>
        <dbReference type="ARBA" id="ARBA00022989"/>
    </source>
</evidence>
<dbReference type="InterPro" id="IPR002048">
    <property type="entry name" value="EF_hand_dom"/>
</dbReference>
<evidence type="ECO:0000256" key="2">
    <source>
        <dbReference type="ARBA" id="ARBA00022448"/>
    </source>
</evidence>
<keyword evidence="6 8" id="KW-0472">Membrane</keyword>
<feature type="transmembrane region" description="Helical" evidence="8">
    <location>
        <begin position="424"/>
        <end position="445"/>
    </location>
</feature>
<dbReference type="SMART" id="SM00054">
    <property type="entry name" value="EFh"/>
    <property type="match status" value="2"/>
</dbReference>
<name>A0AAE0BI91_9CHLO</name>
<evidence type="ECO:0000259" key="9">
    <source>
        <dbReference type="PROSITE" id="PS50222"/>
    </source>
</evidence>
<dbReference type="Proteomes" id="UP001190700">
    <property type="component" value="Unassembled WGS sequence"/>
</dbReference>
<feature type="compositionally biased region" description="Low complexity" evidence="7">
    <location>
        <begin position="154"/>
        <end position="169"/>
    </location>
</feature>
<dbReference type="PROSITE" id="PS00018">
    <property type="entry name" value="EF_HAND_1"/>
    <property type="match status" value="2"/>
</dbReference>
<accession>A0AAE0BI91</accession>
<gene>
    <name evidence="10" type="ORF">CYMTET_53679</name>
</gene>
<feature type="region of interest" description="Disordered" evidence="7">
    <location>
        <begin position="314"/>
        <end position="353"/>
    </location>
</feature>
<feature type="region of interest" description="Disordered" evidence="7">
    <location>
        <begin position="149"/>
        <end position="214"/>
    </location>
</feature>
<feature type="compositionally biased region" description="Polar residues" evidence="7">
    <location>
        <begin position="740"/>
        <end position="751"/>
    </location>
</feature>
<feature type="transmembrane region" description="Helical" evidence="8">
    <location>
        <begin position="478"/>
        <end position="497"/>
    </location>
</feature>
<evidence type="ECO:0000256" key="6">
    <source>
        <dbReference type="ARBA" id="ARBA00023136"/>
    </source>
</evidence>
<evidence type="ECO:0000313" key="11">
    <source>
        <dbReference type="Proteomes" id="UP001190700"/>
    </source>
</evidence>
<evidence type="ECO:0000256" key="1">
    <source>
        <dbReference type="ARBA" id="ARBA00004141"/>
    </source>
</evidence>
<keyword evidence="5 8" id="KW-1133">Transmembrane helix</keyword>
<dbReference type="GO" id="GO:0140359">
    <property type="term" value="F:ABC-type transporter activity"/>
    <property type="evidence" value="ECO:0007669"/>
    <property type="project" value="InterPro"/>
</dbReference>
<feature type="transmembrane region" description="Helical" evidence="8">
    <location>
        <begin position="531"/>
        <end position="551"/>
    </location>
</feature>
<evidence type="ECO:0000256" key="4">
    <source>
        <dbReference type="ARBA" id="ARBA00022837"/>
    </source>
</evidence>
<dbReference type="Pfam" id="PF13499">
    <property type="entry name" value="EF-hand_7"/>
    <property type="match status" value="1"/>
</dbReference>
<dbReference type="InterPro" id="IPR027417">
    <property type="entry name" value="P-loop_NTPase"/>
</dbReference>
<dbReference type="PROSITE" id="PS50222">
    <property type="entry name" value="EF_HAND_2"/>
    <property type="match status" value="2"/>
</dbReference>